<dbReference type="Pfam" id="PF08557">
    <property type="entry name" value="Lipid_DES"/>
    <property type="match status" value="1"/>
</dbReference>
<reference evidence="12 13" key="1">
    <citation type="journal article" date="2023" name="BMC Biol.">
        <title>The compact genome of the sponge Oopsacas minuta (Hexactinellida) is lacking key metazoan core genes.</title>
        <authorList>
            <person name="Santini S."/>
            <person name="Schenkelaars Q."/>
            <person name="Jourda C."/>
            <person name="Duchesne M."/>
            <person name="Belahbib H."/>
            <person name="Rocher C."/>
            <person name="Selva M."/>
            <person name="Riesgo A."/>
            <person name="Vervoort M."/>
            <person name="Leys S.P."/>
            <person name="Kodjabachian L."/>
            <person name="Le Bivic A."/>
            <person name="Borchiellini C."/>
            <person name="Claverie J.M."/>
            <person name="Renard E."/>
        </authorList>
    </citation>
    <scope>NUCLEOTIDE SEQUENCE [LARGE SCALE GENOMIC DNA]</scope>
    <source>
        <strain evidence="12">SPO-2</strain>
    </source>
</reference>
<name>A0AAV7JP58_9METZ</name>
<organism evidence="12 13">
    <name type="scientific">Oopsacas minuta</name>
    <dbReference type="NCBI Taxonomy" id="111878"/>
    <lineage>
        <taxon>Eukaryota</taxon>
        <taxon>Metazoa</taxon>
        <taxon>Porifera</taxon>
        <taxon>Hexactinellida</taxon>
        <taxon>Hexasterophora</taxon>
        <taxon>Lyssacinosida</taxon>
        <taxon>Leucopsacidae</taxon>
        <taxon>Oopsacas</taxon>
    </lineage>
</organism>
<keyword evidence="5 10" id="KW-1133">Transmembrane helix</keyword>
<evidence type="ECO:0000256" key="6">
    <source>
        <dbReference type="ARBA" id="ARBA00023002"/>
    </source>
</evidence>
<dbReference type="CDD" id="cd03508">
    <property type="entry name" value="Delta4-sphingolipid-FADS-like"/>
    <property type="match status" value="1"/>
</dbReference>
<keyword evidence="4 10" id="KW-0812">Transmembrane</keyword>
<evidence type="ECO:0000256" key="3">
    <source>
        <dbReference type="ARBA" id="ARBA00012021"/>
    </source>
</evidence>
<evidence type="ECO:0000256" key="7">
    <source>
        <dbReference type="ARBA" id="ARBA00023098"/>
    </source>
</evidence>
<dbReference type="InterPro" id="IPR011388">
    <property type="entry name" value="DES1/DES2"/>
</dbReference>
<comment type="caution">
    <text evidence="12">The sequence shown here is derived from an EMBL/GenBank/DDBJ whole genome shotgun (WGS) entry which is preliminary data.</text>
</comment>
<evidence type="ECO:0000256" key="4">
    <source>
        <dbReference type="ARBA" id="ARBA00022692"/>
    </source>
</evidence>
<evidence type="ECO:0000256" key="1">
    <source>
        <dbReference type="ARBA" id="ARBA00004141"/>
    </source>
</evidence>
<feature type="transmembrane region" description="Helical" evidence="10">
    <location>
        <begin position="67"/>
        <end position="88"/>
    </location>
</feature>
<dbReference type="GO" id="GO:0042284">
    <property type="term" value="F:sphingolipid delta-4 desaturase activity"/>
    <property type="evidence" value="ECO:0007669"/>
    <property type="project" value="UniProtKB-UniRule"/>
</dbReference>
<feature type="transmembrane region" description="Helical" evidence="10">
    <location>
        <begin position="210"/>
        <end position="231"/>
    </location>
</feature>
<sequence length="345" mass="40498">MGQSQTRLDFEWTQTNHPHTYRTKQILAKHPEIKSLMGLCPSIRYSVSILVITQIFAAYLASHLSYFWVVVMAYCFGGIINHSLTLAIHDISHNIVFGNLYPWANRLFGIWANLPVSVPMSVSFKKYHAEHHRFQGTDYYDSDLPLAVEAKLFGSTVGKVVWMFLQPFFYIVRPFWVRPKGPNSFEILNFFVQITFDLGIVYFFGFKSLFYLFIGTMICMGLHPMTAHFIAEHYMFAKGYETYSYYGYWNYLAFNVGYHIEHHDFPYIPGSRLPLVREMAPEFYDPLPHHYSWWEVVYAWIFEDHMGPFTRVKRRPDKKIVSSENKEKILRIPKADNLESVAKAE</sequence>
<comment type="similarity">
    <text evidence="2 9">Belongs to the fatty acid desaturase type 1 family. DEGS subfamily.</text>
</comment>
<keyword evidence="8 9" id="KW-0472">Membrane</keyword>
<evidence type="ECO:0000256" key="9">
    <source>
        <dbReference type="PIRNR" id="PIRNR017228"/>
    </source>
</evidence>
<protein>
    <recommendedName>
        <fullName evidence="3">sphingolipid 4-desaturase</fullName>
        <ecNumber evidence="3">1.14.19.17</ecNumber>
    </recommendedName>
</protein>
<dbReference type="InterPro" id="IPR005804">
    <property type="entry name" value="FA_desaturase_dom"/>
</dbReference>
<dbReference type="PIRSF" id="PIRSF017228">
    <property type="entry name" value="Sphnglp_dlt4_des"/>
    <property type="match status" value="1"/>
</dbReference>
<dbReference type="SMART" id="SM01269">
    <property type="entry name" value="Lipid_DES"/>
    <property type="match status" value="1"/>
</dbReference>
<dbReference type="PANTHER" id="PTHR12879:SF8">
    <property type="entry name" value="SPHINGOLIPID DELTA(4)-DESATURASE DES1"/>
    <property type="match status" value="1"/>
</dbReference>
<evidence type="ECO:0000313" key="13">
    <source>
        <dbReference type="Proteomes" id="UP001165289"/>
    </source>
</evidence>
<evidence type="ECO:0000313" key="12">
    <source>
        <dbReference type="EMBL" id="KAI6650299.1"/>
    </source>
</evidence>
<proteinExistence type="inferred from homology"/>
<keyword evidence="6 9" id="KW-0560">Oxidoreductase</keyword>
<dbReference type="Pfam" id="PF00487">
    <property type="entry name" value="FA_desaturase"/>
    <property type="match status" value="1"/>
</dbReference>
<evidence type="ECO:0000256" key="8">
    <source>
        <dbReference type="ARBA" id="ARBA00023136"/>
    </source>
</evidence>
<keyword evidence="13" id="KW-1185">Reference proteome</keyword>
<feature type="transmembrane region" description="Helical" evidence="10">
    <location>
        <begin position="43"/>
        <end position="61"/>
    </location>
</feature>
<evidence type="ECO:0000259" key="11">
    <source>
        <dbReference type="SMART" id="SM01269"/>
    </source>
</evidence>
<dbReference type="EMBL" id="JAKMXF010000312">
    <property type="protein sequence ID" value="KAI6650299.1"/>
    <property type="molecule type" value="Genomic_DNA"/>
</dbReference>
<gene>
    <name evidence="12" type="ORF">LOD99_5977</name>
</gene>
<dbReference type="InterPro" id="IPR013866">
    <property type="entry name" value="Sphingolipid_d4-desaturase_N"/>
</dbReference>
<dbReference type="Proteomes" id="UP001165289">
    <property type="component" value="Unassembled WGS sequence"/>
</dbReference>
<dbReference type="AlphaFoldDB" id="A0AAV7JP58"/>
<evidence type="ECO:0000256" key="10">
    <source>
        <dbReference type="SAM" id="Phobius"/>
    </source>
</evidence>
<dbReference type="PANTHER" id="PTHR12879">
    <property type="entry name" value="SPHINGOLIPID DELTA 4 DESATURASE/C-4 HYDROXYLASE PROTEIN DES2"/>
    <property type="match status" value="1"/>
</dbReference>
<dbReference type="GO" id="GO:0046513">
    <property type="term" value="P:ceramide biosynthetic process"/>
    <property type="evidence" value="ECO:0007669"/>
    <property type="project" value="TreeGrafter"/>
</dbReference>
<feature type="transmembrane region" description="Helical" evidence="10">
    <location>
        <begin position="184"/>
        <end position="204"/>
    </location>
</feature>
<feature type="transmembrane region" description="Helical" evidence="10">
    <location>
        <begin position="152"/>
        <end position="172"/>
    </location>
</feature>
<comment type="subcellular location">
    <subcellularLocation>
        <location evidence="1">Membrane</location>
        <topology evidence="1">Multi-pass membrane protein</topology>
    </subcellularLocation>
</comment>
<evidence type="ECO:0000256" key="2">
    <source>
        <dbReference type="ARBA" id="ARBA00006146"/>
    </source>
</evidence>
<accession>A0AAV7JP58</accession>
<keyword evidence="7 9" id="KW-0443">Lipid metabolism</keyword>
<evidence type="ECO:0000256" key="5">
    <source>
        <dbReference type="ARBA" id="ARBA00022989"/>
    </source>
</evidence>
<dbReference type="GO" id="GO:0016020">
    <property type="term" value="C:membrane"/>
    <property type="evidence" value="ECO:0007669"/>
    <property type="project" value="UniProtKB-SubCell"/>
</dbReference>
<dbReference type="EC" id="1.14.19.17" evidence="3"/>
<feature type="domain" description="Sphingolipid delta4-desaturase N-terminal" evidence="11">
    <location>
        <begin position="5"/>
        <end position="43"/>
    </location>
</feature>